<accession>A0A368FIR6</accession>
<dbReference type="Proteomes" id="UP000252519">
    <property type="component" value="Unassembled WGS sequence"/>
</dbReference>
<gene>
    <name evidence="1" type="ORF">ANCCAN_22181</name>
</gene>
<protein>
    <recommendedName>
        <fullName evidence="3">SCP domain-containing protein</fullName>
    </recommendedName>
</protein>
<organism evidence="1 2">
    <name type="scientific">Ancylostoma caninum</name>
    <name type="common">Dog hookworm</name>
    <dbReference type="NCBI Taxonomy" id="29170"/>
    <lineage>
        <taxon>Eukaryota</taxon>
        <taxon>Metazoa</taxon>
        <taxon>Ecdysozoa</taxon>
        <taxon>Nematoda</taxon>
        <taxon>Chromadorea</taxon>
        <taxon>Rhabditida</taxon>
        <taxon>Rhabditina</taxon>
        <taxon>Rhabditomorpha</taxon>
        <taxon>Strongyloidea</taxon>
        <taxon>Ancylostomatidae</taxon>
        <taxon>Ancylostomatinae</taxon>
        <taxon>Ancylostoma</taxon>
    </lineage>
</organism>
<evidence type="ECO:0000313" key="2">
    <source>
        <dbReference type="Proteomes" id="UP000252519"/>
    </source>
</evidence>
<evidence type="ECO:0008006" key="3">
    <source>
        <dbReference type="Google" id="ProtNLM"/>
    </source>
</evidence>
<name>A0A368FIR6_ANCCA</name>
<comment type="caution">
    <text evidence="1">The sequence shown here is derived from an EMBL/GenBank/DDBJ whole genome shotgun (WGS) entry which is preliminary data.</text>
</comment>
<dbReference type="AlphaFoldDB" id="A0A368FIR6"/>
<dbReference type="Gene3D" id="3.40.33.10">
    <property type="entry name" value="CAP"/>
    <property type="match status" value="1"/>
</dbReference>
<evidence type="ECO:0000313" key="1">
    <source>
        <dbReference type="EMBL" id="RCN32023.1"/>
    </source>
</evidence>
<dbReference type="InterPro" id="IPR035940">
    <property type="entry name" value="CAP_sf"/>
</dbReference>
<dbReference type="OrthoDB" id="5906621at2759"/>
<sequence>MCRRRKDRRIVPADCTEPKQFPRDKLGSFVAELYRRRRLMVDGIQQDGKPTEKLKKGESVMEVEWSCDLEEKAIAALNTMECPEHRTQCPTYPPSNKDGPSEIPNGTTGFFDCQNFERGYEPMGNWLSEMDKNGIDQDLNPKLDTVVYQKQIDAVFLSMPEEAICCNTLLCNFSHQLCIMADVI</sequence>
<dbReference type="EMBL" id="JOJR01001173">
    <property type="protein sequence ID" value="RCN32023.1"/>
    <property type="molecule type" value="Genomic_DNA"/>
</dbReference>
<keyword evidence="2" id="KW-1185">Reference proteome</keyword>
<proteinExistence type="predicted"/>
<dbReference type="STRING" id="29170.A0A368FIR6"/>
<reference evidence="1 2" key="1">
    <citation type="submission" date="2014-10" db="EMBL/GenBank/DDBJ databases">
        <title>Draft genome of the hookworm Ancylostoma caninum.</title>
        <authorList>
            <person name="Mitreva M."/>
        </authorList>
    </citation>
    <scope>NUCLEOTIDE SEQUENCE [LARGE SCALE GENOMIC DNA]</scope>
    <source>
        <strain evidence="1 2">Baltimore</strain>
    </source>
</reference>